<dbReference type="OrthoDB" id="6366228at2759"/>
<feature type="compositionally biased region" description="Acidic residues" evidence="2">
    <location>
        <begin position="249"/>
        <end position="269"/>
    </location>
</feature>
<evidence type="ECO:0000256" key="3">
    <source>
        <dbReference type="SAM" id="Phobius"/>
    </source>
</evidence>
<dbReference type="Proteomes" id="UP000789390">
    <property type="component" value="Unassembled WGS sequence"/>
</dbReference>
<reference evidence="4" key="1">
    <citation type="submission" date="2021-11" db="EMBL/GenBank/DDBJ databases">
        <authorList>
            <person name="Schell T."/>
        </authorList>
    </citation>
    <scope>NUCLEOTIDE SEQUENCE</scope>
    <source>
        <strain evidence="4">M5</strain>
    </source>
</reference>
<organism evidence="4 5">
    <name type="scientific">Daphnia galeata</name>
    <dbReference type="NCBI Taxonomy" id="27404"/>
    <lineage>
        <taxon>Eukaryota</taxon>
        <taxon>Metazoa</taxon>
        <taxon>Ecdysozoa</taxon>
        <taxon>Arthropoda</taxon>
        <taxon>Crustacea</taxon>
        <taxon>Branchiopoda</taxon>
        <taxon>Diplostraca</taxon>
        <taxon>Cladocera</taxon>
        <taxon>Anomopoda</taxon>
        <taxon>Daphniidae</taxon>
        <taxon>Daphnia</taxon>
    </lineage>
</organism>
<evidence type="ECO:0000256" key="2">
    <source>
        <dbReference type="SAM" id="MobiDB-lite"/>
    </source>
</evidence>
<dbReference type="AlphaFoldDB" id="A0A8J2R9I3"/>
<evidence type="ECO:0000256" key="1">
    <source>
        <dbReference type="SAM" id="Coils"/>
    </source>
</evidence>
<comment type="caution">
    <text evidence="4">The sequence shown here is derived from an EMBL/GenBank/DDBJ whole genome shotgun (WGS) entry which is preliminary data.</text>
</comment>
<dbReference type="EMBL" id="CAKKLH010000001">
    <property type="protein sequence ID" value="CAH0098146.1"/>
    <property type="molecule type" value="Genomic_DNA"/>
</dbReference>
<accession>A0A8J2R9I3</accession>
<evidence type="ECO:0000313" key="5">
    <source>
        <dbReference type="Proteomes" id="UP000789390"/>
    </source>
</evidence>
<keyword evidence="3" id="KW-0812">Transmembrane</keyword>
<feature type="coiled-coil region" evidence="1">
    <location>
        <begin position="204"/>
        <end position="231"/>
    </location>
</feature>
<gene>
    <name evidence="4" type="ORF">DGAL_LOCUS193</name>
</gene>
<protein>
    <submittedName>
        <fullName evidence="4">Uncharacterized protein</fullName>
    </submittedName>
</protein>
<sequence>MKQHHVFYKGGHIPVALARPASYKLIVMSSFRATVYFITGLVLLSCVILSSRAAPKGFKTLLRTEQSHVKETNGLKLVDTVNTRHEKPRSARMLSSLRNILSPRAAVSALGFGADKATTLMVGVENFLNARSDIEPIDRFISSFNNLFLSPGGIAVNNYYNLFANFWVNFDAIAQFVRGLENRIVVRRANALSAVAEEESSAVVEETLLSLTAANAQLEEFKDNLSNLLRRHDIARVIDTSRRANTIDDNNENETDDYEEEDQDSDEENVNSITHQQINSPADLTNQKYSSAGYNDDINDIDLTDI</sequence>
<proteinExistence type="predicted"/>
<keyword evidence="5" id="KW-1185">Reference proteome</keyword>
<name>A0A8J2R9I3_9CRUS</name>
<feature type="region of interest" description="Disordered" evidence="2">
    <location>
        <begin position="245"/>
        <end position="296"/>
    </location>
</feature>
<feature type="transmembrane region" description="Helical" evidence="3">
    <location>
        <begin position="33"/>
        <end position="54"/>
    </location>
</feature>
<feature type="compositionally biased region" description="Polar residues" evidence="2">
    <location>
        <begin position="272"/>
        <end position="293"/>
    </location>
</feature>
<keyword evidence="3" id="KW-0472">Membrane</keyword>
<evidence type="ECO:0000313" key="4">
    <source>
        <dbReference type="EMBL" id="CAH0098146.1"/>
    </source>
</evidence>
<keyword evidence="1" id="KW-0175">Coiled coil</keyword>
<keyword evidence="3" id="KW-1133">Transmembrane helix</keyword>